<dbReference type="Proteomes" id="UP000176593">
    <property type="component" value="Unassembled WGS sequence"/>
</dbReference>
<dbReference type="AlphaFoldDB" id="A0A1F7VCS7"/>
<organism evidence="2 3">
    <name type="scientific">Candidatus Uhrbacteria bacterium RIFCSPLOWO2_02_FULL_48_18</name>
    <dbReference type="NCBI Taxonomy" id="1802408"/>
    <lineage>
        <taxon>Bacteria</taxon>
        <taxon>Candidatus Uhriibacteriota</taxon>
    </lineage>
</organism>
<dbReference type="PANTHER" id="PTHR14359:SF6">
    <property type="entry name" value="PHOSPHOPANTOTHENOYLCYSTEINE DECARBOXYLASE"/>
    <property type="match status" value="1"/>
</dbReference>
<dbReference type="GO" id="GO:0071513">
    <property type="term" value="C:phosphopantothenoylcysteine decarboxylase complex"/>
    <property type="evidence" value="ECO:0007669"/>
    <property type="project" value="TreeGrafter"/>
</dbReference>
<feature type="domain" description="Flavoprotein" evidence="1">
    <location>
        <begin position="1"/>
        <end position="193"/>
    </location>
</feature>
<dbReference type="Pfam" id="PF02441">
    <property type="entry name" value="Flavoprotein"/>
    <property type="match status" value="1"/>
</dbReference>
<gene>
    <name evidence="2" type="ORF">A3I41_02410</name>
</gene>
<evidence type="ECO:0000259" key="1">
    <source>
        <dbReference type="Pfam" id="PF02441"/>
    </source>
</evidence>
<dbReference type="InterPro" id="IPR036551">
    <property type="entry name" value="Flavin_trans-like"/>
</dbReference>
<dbReference type="SUPFAM" id="SSF52507">
    <property type="entry name" value="Homo-oligomeric flavin-containing Cys decarboxylases, HFCD"/>
    <property type="match status" value="1"/>
</dbReference>
<dbReference type="InterPro" id="IPR003382">
    <property type="entry name" value="Flavoprotein"/>
</dbReference>
<evidence type="ECO:0000313" key="3">
    <source>
        <dbReference type="Proteomes" id="UP000176593"/>
    </source>
</evidence>
<dbReference type="GO" id="GO:0010181">
    <property type="term" value="F:FMN binding"/>
    <property type="evidence" value="ECO:0007669"/>
    <property type="project" value="TreeGrafter"/>
</dbReference>
<accession>A0A1F7VCS7</accession>
<evidence type="ECO:0000313" key="2">
    <source>
        <dbReference type="EMBL" id="OGL87938.1"/>
    </source>
</evidence>
<dbReference type="GO" id="GO:0004633">
    <property type="term" value="F:phosphopantothenoylcysteine decarboxylase activity"/>
    <property type="evidence" value="ECO:0007669"/>
    <property type="project" value="TreeGrafter"/>
</dbReference>
<proteinExistence type="predicted"/>
<protein>
    <recommendedName>
        <fullName evidence="1">Flavoprotein domain-containing protein</fullName>
    </recommendedName>
</protein>
<dbReference type="EMBL" id="MGEQ01000002">
    <property type="protein sequence ID" value="OGL87938.1"/>
    <property type="molecule type" value="Genomic_DNA"/>
</dbReference>
<dbReference type="GO" id="GO:0015937">
    <property type="term" value="P:coenzyme A biosynthetic process"/>
    <property type="evidence" value="ECO:0007669"/>
    <property type="project" value="TreeGrafter"/>
</dbReference>
<sequence length="209" mass="23408">MKVLLGVTGSVATVLVGKLVDALHSSGHEVEVVATKSSRYFFRAKQVDARIWNDEDEWPKNWFERIRLRVLERFYKKGQPIPHIDLRKWADVLVVAPLDANTLAKFSVGMCDNLLTCVFRAWDFDKPVVLAPAMNTFMWHNPITQKYLGELNLLRIMTVGTIRIVQPQDKVLACGDEGVGAMANISDIVDAVNKLNKTKTADVAALTSK</sequence>
<dbReference type="PANTHER" id="PTHR14359">
    <property type="entry name" value="HOMO-OLIGOMERIC FLAVIN CONTAINING CYS DECARBOXYLASE FAMILY"/>
    <property type="match status" value="1"/>
</dbReference>
<dbReference type="Gene3D" id="3.40.50.1950">
    <property type="entry name" value="Flavin prenyltransferase-like"/>
    <property type="match status" value="1"/>
</dbReference>
<comment type="caution">
    <text evidence="2">The sequence shown here is derived from an EMBL/GenBank/DDBJ whole genome shotgun (WGS) entry which is preliminary data.</text>
</comment>
<reference evidence="2 3" key="1">
    <citation type="journal article" date="2016" name="Nat. Commun.">
        <title>Thousands of microbial genomes shed light on interconnected biogeochemical processes in an aquifer system.</title>
        <authorList>
            <person name="Anantharaman K."/>
            <person name="Brown C.T."/>
            <person name="Hug L.A."/>
            <person name="Sharon I."/>
            <person name="Castelle C.J."/>
            <person name="Probst A.J."/>
            <person name="Thomas B.C."/>
            <person name="Singh A."/>
            <person name="Wilkins M.J."/>
            <person name="Karaoz U."/>
            <person name="Brodie E.L."/>
            <person name="Williams K.H."/>
            <person name="Hubbard S.S."/>
            <person name="Banfield J.F."/>
        </authorList>
    </citation>
    <scope>NUCLEOTIDE SEQUENCE [LARGE SCALE GENOMIC DNA]</scope>
</reference>
<name>A0A1F7VCS7_9BACT</name>